<keyword evidence="2" id="KW-1185">Reference proteome</keyword>
<evidence type="ECO:0000313" key="2">
    <source>
        <dbReference type="Proteomes" id="UP000230390"/>
    </source>
</evidence>
<evidence type="ECO:0000313" key="1">
    <source>
        <dbReference type="EMBL" id="PIL45512.1"/>
    </source>
</evidence>
<name>A0A2G8THJ0_9BURK</name>
<proteinExistence type="predicted"/>
<sequence>MSDSNEQGFRVLTQQDGLADDSGTAWNVQLTRLLRNTDRYSWGNWTLDPTIKVGAVGYFNPTDTQFQAAQTNIDPPKLNFPSTVDWHLEQGDVKQSSVGVEFDVPYLDPTTGVKVSVGVKSKWEFGTKGSLTSSGSAFGVEYIEDPANFMLAHYDKMLKIAKEYNKATGNEIDQGFGMITKVWLTDGCVNVGSRQDKSEFSITGSVDGVMAMTGGDQSASLKGSYKNVSSADNIEKRIFPSKANEIIGPNIQPVAYAYEFASFAGKVVIPRWIGETPYLNLWFDNGGSYIVNATVTYTARNEQVTRQVRVSGGQDSQITGIPLDATNFDIRMDFTAGDTQFLRVSNPLNTWELGRGHIKLTGWWPGRSGAAWV</sequence>
<dbReference type="RefSeq" id="WP_099788305.1">
    <property type="nucleotide sequence ID" value="NZ_JBHLYV010000031.1"/>
</dbReference>
<reference evidence="1 2" key="1">
    <citation type="submission" date="2017-10" db="EMBL/GenBank/DDBJ databases">
        <title>Massilia psychrophilum sp. nov., a novel purple-pigmented bacterium isolated from Tianshan glacier, Xinjiang Municipality, China.</title>
        <authorList>
            <person name="Wang H."/>
        </authorList>
    </citation>
    <scope>NUCLEOTIDE SEQUENCE [LARGE SCALE GENOMIC DNA]</scope>
    <source>
        <strain evidence="1 2">JCM 30074</strain>
    </source>
</reference>
<accession>A0A2G8THJ0</accession>
<protein>
    <submittedName>
        <fullName evidence="1">Uncharacterized protein</fullName>
    </submittedName>
</protein>
<dbReference type="EMBL" id="PDOC01000004">
    <property type="protein sequence ID" value="PIL45512.1"/>
    <property type="molecule type" value="Genomic_DNA"/>
</dbReference>
<comment type="caution">
    <text evidence="1">The sequence shown here is derived from an EMBL/GenBank/DDBJ whole genome shotgun (WGS) entry which is preliminary data.</text>
</comment>
<gene>
    <name evidence="1" type="ORF">CR105_10145</name>
</gene>
<dbReference type="Proteomes" id="UP000230390">
    <property type="component" value="Unassembled WGS sequence"/>
</dbReference>
<organism evidence="1 2">
    <name type="scientific">Massilia eurypsychrophila</name>
    <dbReference type="NCBI Taxonomy" id="1485217"/>
    <lineage>
        <taxon>Bacteria</taxon>
        <taxon>Pseudomonadati</taxon>
        <taxon>Pseudomonadota</taxon>
        <taxon>Betaproteobacteria</taxon>
        <taxon>Burkholderiales</taxon>
        <taxon>Oxalobacteraceae</taxon>
        <taxon>Telluria group</taxon>
        <taxon>Massilia</taxon>
    </lineage>
</organism>
<dbReference type="AlphaFoldDB" id="A0A2G8THJ0"/>
<dbReference type="OrthoDB" id="6196417at2"/>